<organism evidence="2 4">
    <name type="scientific">Boletus reticuloceps</name>
    <dbReference type="NCBI Taxonomy" id="495285"/>
    <lineage>
        <taxon>Eukaryota</taxon>
        <taxon>Fungi</taxon>
        <taxon>Dikarya</taxon>
        <taxon>Basidiomycota</taxon>
        <taxon>Agaricomycotina</taxon>
        <taxon>Agaricomycetes</taxon>
        <taxon>Agaricomycetidae</taxon>
        <taxon>Boletales</taxon>
        <taxon>Boletineae</taxon>
        <taxon>Boletaceae</taxon>
        <taxon>Boletoideae</taxon>
        <taxon>Boletus</taxon>
    </lineage>
</organism>
<keyword evidence="2" id="KW-0378">Hydrolase</keyword>
<dbReference type="PANTHER" id="PTHR31616">
    <property type="entry name" value="TREHALASE"/>
    <property type="match status" value="1"/>
</dbReference>
<dbReference type="AlphaFoldDB" id="A0A8I3A775"/>
<sequence length="197" mass="21983">MFSSEGLRLADKRSLPCPNRNVWLAARDDLYEEIMHKAWNPSLQAFGQSYEETDALDSSVLIMPLVFFMTPSDPRFVNTLRQILKTPERGGLTSNNLVYRYDVNKSDDGVGGEEGTFCLCTLWCVEALTRAGEFDRPLLQRAVAMFEDFLQYSNHVGLCTEEISEAGEGLGNAVQGFTHVTLISAAYNLSRTLAAQK</sequence>
<name>A0A8I3A775_9AGAM</name>
<evidence type="ECO:0000259" key="1">
    <source>
        <dbReference type="Pfam" id="PF00723"/>
    </source>
</evidence>
<dbReference type="Pfam" id="PF00723">
    <property type="entry name" value="Glyco_hydro_15"/>
    <property type="match status" value="1"/>
</dbReference>
<reference evidence="2" key="1">
    <citation type="submission" date="2021-03" db="EMBL/GenBank/DDBJ databases">
        <title>Evolutionary innovations through gain and loss of genes in the ectomycorrhizal Boletales.</title>
        <authorList>
            <person name="Wu G."/>
            <person name="Miyauchi S."/>
            <person name="Morin E."/>
            <person name="Yang Z.-L."/>
            <person name="Xu J."/>
            <person name="Martin F.M."/>
        </authorList>
    </citation>
    <scope>NUCLEOTIDE SEQUENCE</scope>
    <source>
        <strain evidence="2">BR01</strain>
    </source>
</reference>
<dbReference type="InterPro" id="IPR011613">
    <property type="entry name" value="GH15-like"/>
</dbReference>
<dbReference type="InterPro" id="IPR012341">
    <property type="entry name" value="6hp_glycosidase-like_sf"/>
</dbReference>
<dbReference type="SUPFAM" id="SSF48208">
    <property type="entry name" value="Six-hairpin glycosidases"/>
    <property type="match status" value="1"/>
</dbReference>
<dbReference type="EMBL" id="JAGFBS010000030">
    <property type="protein sequence ID" value="KAG6372095.1"/>
    <property type="molecule type" value="Genomic_DNA"/>
</dbReference>
<accession>A0A8I3A775</accession>
<proteinExistence type="predicted"/>
<evidence type="ECO:0000313" key="2">
    <source>
        <dbReference type="EMBL" id="KAG6372095.1"/>
    </source>
</evidence>
<dbReference type="GO" id="GO:0005975">
    <property type="term" value="P:carbohydrate metabolic process"/>
    <property type="evidence" value="ECO:0007669"/>
    <property type="project" value="InterPro"/>
</dbReference>
<evidence type="ECO:0000313" key="3">
    <source>
        <dbReference type="EMBL" id="KAG6372515.1"/>
    </source>
</evidence>
<dbReference type="Proteomes" id="UP000683000">
    <property type="component" value="Unassembled WGS sequence"/>
</dbReference>
<dbReference type="EMBL" id="JAGFBS010000027">
    <property type="protein sequence ID" value="KAG6372515.1"/>
    <property type="molecule type" value="Genomic_DNA"/>
</dbReference>
<keyword evidence="4" id="KW-1185">Reference proteome</keyword>
<evidence type="ECO:0000313" key="4">
    <source>
        <dbReference type="Proteomes" id="UP000683000"/>
    </source>
</evidence>
<comment type="caution">
    <text evidence="2">The sequence shown here is derived from an EMBL/GenBank/DDBJ whole genome shotgun (WGS) entry which is preliminary data.</text>
</comment>
<dbReference type="OrthoDB" id="2645284at2759"/>
<protein>
    <submittedName>
        <fullName evidence="2">Six-hairpin glycosidase-like protein</fullName>
    </submittedName>
</protein>
<dbReference type="InterPro" id="IPR008928">
    <property type="entry name" value="6-hairpin_glycosidase_sf"/>
</dbReference>
<gene>
    <name evidence="3" type="ORF">JVT61DRAFT_7621</name>
    <name evidence="2" type="ORF">JVT61DRAFT_8809</name>
</gene>
<dbReference type="GO" id="GO:0004553">
    <property type="term" value="F:hydrolase activity, hydrolyzing O-glycosyl compounds"/>
    <property type="evidence" value="ECO:0007669"/>
    <property type="project" value="TreeGrafter"/>
</dbReference>
<dbReference type="Gene3D" id="1.50.10.10">
    <property type="match status" value="1"/>
</dbReference>
<feature type="domain" description="GH15-like" evidence="1">
    <location>
        <begin position="5"/>
        <end position="186"/>
    </location>
</feature>
<dbReference type="PANTHER" id="PTHR31616:SF0">
    <property type="entry name" value="GLUCAN 1,4-ALPHA-GLUCOSIDASE"/>
    <property type="match status" value="1"/>
</dbReference>
<keyword evidence="2" id="KW-0326">Glycosidase</keyword>